<evidence type="ECO:0000313" key="3">
    <source>
        <dbReference type="EMBL" id="SFH09791.1"/>
    </source>
</evidence>
<feature type="domain" description="Protein NO VEIN C-terminal" evidence="2">
    <location>
        <begin position="1379"/>
        <end position="1459"/>
    </location>
</feature>
<dbReference type="EMBL" id="FOPC01000017">
    <property type="protein sequence ID" value="SFH09791.1"/>
    <property type="molecule type" value="Genomic_DNA"/>
</dbReference>
<dbReference type="Pfam" id="PF13020">
    <property type="entry name" value="NOV_C"/>
    <property type="match status" value="1"/>
</dbReference>
<name>A0A1I2XCQ7_9BACT</name>
<gene>
    <name evidence="3" type="ORF">SAMN04487988_11711</name>
</gene>
<dbReference type="InterPro" id="IPR024975">
    <property type="entry name" value="NOV_C"/>
</dbReference>
<evidence type="ECO:0000259" key="2">
    <source>
        <dbReference type="Pfam" id="PF13020"/>
    </source>
</evidence>
<evidence type="ECO:0000313" key="4">
    <source>
        <dbReference type="Proteomes" id="UP000199642"/>
    </source>
</evidence>
<organism evidence="3 4">
    <name type="scientific">Algoriphagus hitonicola</name>
    <dbReference type="NCBI Taxonomy" id="435880"/>
    <lineage>
        <taxon>Bacteria</taxon>
        <taxon>Pseudomonadati</taxon>
        <taxon>Bacteroidota</taxon>
        <taxon>Cytophagia</taxon>
        <taxon>Cytophagales</taxon>
        <taxon>Cyclobacteriaceae</taxon>
        <taxon>Algoriphagus</taxon>
    </lineage>
</organism>
<dbReference type="PANTHER" id="PTHR32387">
    <property type="entry name" value="WU:FJ29H11"/>
    <property type="match status" value="1"/>
</dbReference>
<proteinExistence type="predicted"/>
<evidence type="ECO:0000256" key="1">
    <source>
        <dbReference type="SAM" id="MobiDB-lite"/>
    </source>
</evidence>
<sequence length="1521" mass="178405">MMSFENQVRALIEDTRKFCKNHSDRMVSEYKKEKSTAKEYKGREILELIQNADDAKSDSILLSLDTKRNTLTIANQGDPFTIQGVRSLMIPNLSPKIKKSYIGNKGLGFRAILNWAVNINVKCNGVALEFSEEIVKEEFKTIFEDKTRERILQEWEFKKKVIPIPILAIPKVDKESETNNDWTTKIEIKFDPSIINQIEKQIKELRDEVLLFLNNINSIRIKGATEKMIQREPIGNGFRIAEKKWKIYSEENELPKKYQDKDQQEKEHYSLKLALQDDLTDNVNVLFNYLPTKVNVDFPMVIHGTFELDDSRNQLIESDKNEFVLDKLIDLIIATAKKIKETGRIEATWNPLRLLIYKNTNKVLEDLSFYNKIEDKKDNLEIYPCLDDQYRLKKDVYFYSNAFSEFIIASKQTRLFPEILKPIPKGIPTDDIIFSQYQDSVFAEKIDALSRELKTIEQRAELIYLLSSDSIFARENRKYALLTNQKNKLISKDTVVYTPKTKDEAKFPLPDFIKLDFINNSLYEKLLEKFELESSHGQARELQRKIRSIINIQSYEPVPVLEKIITGTRGEIKKYPKRKQEFVISMIQSLFHIRKNNLDEKTKLPENVKVDIINKNGALANIKLCYLSKDYPSGELTEDIFDNIYKRSEFIANRKKFKLQDEDPQEVEDFFIWMGVNKHTQFEKLKNPVDYQDFIFKKIEKPAGYHEGETEVSTIKDFGVIIEKLSREKAVLWILKDNFIKQQFDLSGNQDNLRWKKKSEWYFHYSIHNKPSYILYQFHRTELFKDFIIDDYNVPFLNPFEFNFNHPLYAKYGVQRRDIENIVLKIGAKESFESISIDRVMNILKNLPETNHDGRFTQKIYRLSLEHYKRNKSELPEKDFPLYAQNGSSGKYEPNSVVYYSDNITLPKKIIDSKPLLNLPPRSGEDQISKFFRTKTFKDITLKIKKPIEINKSLTDNFSTEFKKILPYLFCFRLNKINSQKQKEKEAKTLKGIGINIYHKCHYTTGASKLEPLEINDFINEGSNFHIRAKDVDVNGLKSDSGFCDAFAEIMCIVLNVNDHRNEFRFAFKNDRKDTEHSILHDLGSEILDEAKQLMGVSNYERNFWHTIFMLKQIEIEGIRDTDHIIEIAQTKLNLNITDCLNYIDFEDLSNKSNYEYLKELFNILRLSPADFNIISEMEINLTNYHLEKIRMAMLNYENDFKNILWHKLSKNRNEQELFLNKIFSFTKDYPEYLTEELNKYNTLFECPYAEIINDYARSIFSINLDDPIEAKDYESILKSNLKKIGCEKEDLSNKHISLLCFDGNIDVVKSDLENETQTENDDTGSGNDEPNDNELQVSVSSLKKPVSTNTGKKKRKGSGGTYSAKRDRENNKKGELAEKKTYAHLLKEYGEDNVVWVSKYSRKADADDEAGYDMRYKHQSGVWKYVEVKYVSSNYFFLSKSEKEFGLEHKENYELALMKDGTIHFIKDFLIFEHQQETFENNTKYKIQENDYLVYFELKQDDEGDNSPATSDKAHTFASR</sequence>
<feature type="compositionally biased region" description="Polar residues" evidence="1">
    <location>
        <begin position="1324"/>
        <end position="1351"/>
    </location>
</feature>
<feature type="region of interest" description="Disordered" evidence="1">
    <location>
        <begin position="1315"/>
        <end position="1376"/>
    </location>
</feature>
<feature type="compositionally biased region" description="Basic and acidic residues" evidence="1">
    <location>
        <begin position="1365"/>
        <end position="1376"/>
    </location>
</feature>
<protein>
    <recommendedName>
        <fullName evidence="2">Protein NO VEIN C-terminal domain-containing protein</fullName>
    </recommendedName>
</protein>
<dbReference type="InterPro" id="IPR036890">
    <property type="entry name" value="HATPase_C_sf"/>
</dbReference>
<dbReference type="SUPFAM" id="SSF55874">
    <property type="entry name" value="ATPase domain of HSP90 chaperone/DNA topoisomerase II/histidine kinase"/>
    <property type="match status" value="1"/>
</dbReference>
<dbReference type="PANTHER" id="PTHR32387:SF0">
    <property type="entry name" value="PROTEIN NO VEIN"/>
    <property type="match status" value="1"/>
</dbReference>
<dbReference type="STRING" id="435880.SAMN04487988_11711"/>
<dbReference type="Proteomes" id="UP000199642">
    <property type="component" value="Unassembled WGS sequence"/>
</dbReference>
<keyword evidence="4" id="KW-1185">Reference proteome</keyword>
<dbReference type="InterPro" id="IPR052957">
    <property type="entry name" value="Auxin_embryo_med"/>
</dbReference>
<dbReference type="NCBIfam" id="NF047352">
    <property type="entry name" value="P_loop_sacsin"/>
    <property type="match status" value="1"/>
</dbReference>
<reference evidence="4" key="1">
    <citation type="submission" date="2016-10" db="EMBL/GenBank/DDBJ databases">
        <authorList>
            <person name="Varghese N."/>
            <person name="Submissions S."/>
        </authorList>
    </citation>
    <scope>NUCLEOTIDE SEQUENCE [LARGE SCALE GENOMIC DNA]</scope>
    <source>
        <strain evidence="4">DSM 19315</strain>
    </source>
</reference>
<accession>A0A1I2XCQ7</accession>